<evidence type="ECO:0000313" key="5">
    <source>
        <dbReference type="Proteomes" id="UP000271624"/>
    </source>
</evidence>
<sequence length="309" mass="31993">MAQRSGPPPIVFIAALIALLGGGYWFFFKRDQAPAPVATDAPVNTTQTGSNSTPTGTNTTISAAFPLPASVPAGTSVRIDGSTSMVTVNENLKQGFQRQFQGANVSTSAGGSDKGIQDLIAGKVEIAAVSRPLTSSEQAQGLTAVPIANDAIAVVVGKNNPFSGSLTIAEVSDIFQGKVNNWSAVGGTAGTIRVINRPAISGTNKSFQELILKGANFGTTPNIATLPRDATTPLLQALGTDGIGYATYAQVAKQQTVRVVPIDGLTPDSSSYPYQRTLYYVYKTPANPAVQAFIGYATSPQGQQALIGN</sequence>
<evidence type="ECO:0000259" key="3">
    <source>
        <dbReference type="Pfam" id="PF12849"/>
    </source>
</evidence>
<keyword evidence="2" id="KW-0812">Transmembrane</keyword>
<organism evidence="4 5">
    <name type="scientific">Dulcicalothrix desertica PCC 7102</name>
    <dbReference type="NCBI Taxonomy" id="232991"/>
    <lineage>
        <taxon>Bacteria</taxon>
        <taxon>Bacillati</taxon>
        <taxon>Cyanobacteriota</taxon>
        <taxon>Cyanophyceae</taxon>
        <taxon>Nostocales</taxon>
        <taxon>Calotrichaceae</taxon>
        <taxon>Dulcicalothrix</taxon>
    </lineage>
</organism>
<evidence type="ECO:0000256" key="1">
    <source>
        <dbReference type="ARBA" id="ARBA00022729"/>
    </source>
</evidence>
<dbReference type="InterPro" id="IPR024370">
    <property type="entry name" value="PBP_domain"/>
</dbReference>
<dbReference type="CDD" id="cd13653">
    <property type="entry name" value="PBP2_phosphate_like_1"/>
    <property type="match status" value="1"/>
</dbReference>
<gene>
    <name evidence="4" type="ORF">DSM106972_005270</name>
</gene>
<name>A0A3S1CWG4_9CYAN</name>
<dbReference type="Proteomes" id="UP000271624">
    <property type="component" value="Unassembled WGS sequence"/>
</dbReference>
<dbReference type="InterPro" id="IPR050811">
    <property type="entry name" value="Phosphate_ABC_transporter"/>
</dbReference>
<feature type="domain" description="PBP" evidence="3">
    <location>
        <begin position="72"/>
        <end position="300"/>
    </location>
</feature>
<dbReference type="PANTHER" id="PTHR30570">
    <property type="entry name" value="PERIPLASMIC PHOSPHATE BINDING COMPONENT OF PHOSPHATE ABC TRANSPORTER"/>
    <property type="match status" value="1"/>
</dbReference>
<dbReference type="SUPFAM" id="SSF53850">
    <property type="entry name" value="Periplasmic binding protein-like II"/>
    <property type="match status" value="1"/>
</dbReference>
<dbReference type="OrthoDB" id="454818at2"/>
<reference evidence="4" key="1">
    <citation type="submission" date="2018-12" db="EMBL/GenBank/DDBJ databases">
        <authorList>
            <person name="Will S."/>
            <person name="Neumann-Schaal M."/>
            <person name="Henke P."/>
        </authorList>
    </citation>
    <scope>NUCLEOTIDE SEQUENCE</scope>
    <source>
        <strain evidence="4">PCC 7102</strain>
    </source>
</reference>
<comment type="caution">
    <text evidence="4">The sequence shown here is derived from an EMBL/GenBank/DDBJ whole genome shotgun (WGS) entry which is preliminary data.</text>
</comment>
<keyword evidence="5" id="KW-1185">Reference proteome</keyword>
<dbReference type="Pfam" id="PF12849">
    <property type="entry name" value="PBP_like_2"/>
    <property type="match status" value="1"/>
</dbReference>
<evidence type="ECO:0000313" key="4">
    <source>
        <dbReference type="EMBL" id="RUT10032.1"/>
    </source>
</evidence>
<dbReference type="PANTHER" id="PTHR30570:SF1">
    <property type="entry name" value="PHOSPHATE-BINDING PROTEIN PSTS"/>
    <property type="match status" value="1"/>
</dbReference>
<proteinExistence type="predicted"/>
<protein>
    <submittedName>
        <fullName evidence="4">Phosphate ABC transporter substrate-binding protein</fullName>
    </submittedName>
</protein>
<reference evidence="4" key="2">
    <citation type="journal article" date="2019" name="Genome Biol. Evol.">
        <title>Day and night: Metabolic profiles and evolutionary relationships of six axenic non-marine cyanobacteria.</title>
        <authorList>
            <person name="Will S.E."/>
            <person name="Henke P."/>
            <person name="Boedeker C."/>
            <person name="Huang S."/>
            <person name="Brinkmann H."/>
            <person name="Rohde M."/>
            <person name="Jarek M."/>
            <person name="Friedl T."/>
            <person name="Seufert S."/>
            <person name="Schumacher M."/>
            <person name="Overmann J."/>
            <person name="Neumann-Schaal M."/>
            <person name="Petersen J."/>
        </authorList>
    </citation>
    <scope>NUCLEOTIDE SEQUENCE [LARGE SCALE GENOMIC DNA]</scope>
    <source>
        <strain evidence="4">PCC 7102</strain>
    </source>
</reference>
<keyword evidence="2" id="KW-1133">Transmembrane helix</keyword>
<evidence type="ECO:0000256" key="2">
    <source>
        <dbReference type="SAM" id="Phobius"/>
    </source>
</evidence>
<dbReference type="EMBL" id="RSCL01000001">
    <property type="protein sequence ID" value="RUT10032.1"/>
    <property type="molecule type" value="Genomic_DNA"/>
</dbReference>
<keyword evidence="2" id="KW-0472">Membrane</keyword>
<feature type="transmembrane region" description="Helical" evidence="2">
    <location>
        <begin position="6"/>
        <end position="27"/>
    </location>
</feature>
<accession>A0A3S1CWG4</accession>
<dbReference type="Gene3D" id="3.40.190.10">
    <property type="entry name" value="Periplasmic binding protein-like II"/>
    <property type="match status" value="2"/>
</dbReference>
<dbReference type="AlphaFoldDB" id="A0A3S1CWG4"/>
<keyword evidence="1" id="KW-0732">Signal</keyword>
<dbReference type="RefSeq" id="WP_127078560.1">
    <property type="nucleotide sequence ID" value="NZ_RSCL01000001.1"/>
</dbReference>